<dbReference type="SUPFAM" id="SSF53901">
    <property type="entry name" value="Thiolase-like"/>
    <property type="match status" value="2"/>
</dbReference>
<proteinExistence type="predicted"/>
<name>A0ABZ2Z1T6_9BACT</name>
<dbReference type="InterPro" id="IPR000794">
    <property type="entry name" value="Beta-ketoacyl_synthase"/>
</dbReference>
<evidence type="ECO:0000259" key="2">
    <source>
        <dbReference type="Pfam" id="PF00109"/>
    </source>
</evidence>
<organism evidence="3 4">
    <name type="scientific">Chitinophaga caseinilytica</name>
    <dbReference type="NCBI Taxonomy" id="2267521"/>
    <lineage>
        <taxon>Bacteria</taxon>
        <taxon>Pseudomonadati</taxon>
        <taxon>Bacteroidota</taxon>
        <taxon>Chitinophagia</taxon>
        <taxon>Chitinophagales</taxon>
        <taxon>Chitinophagaceae</taxon>
        <taxon>Chitinophaga</taxon>
    </lineage>
</organism>
<dbReference type="RefSeq" id="WP_341840981.1">
    <property type="nucleotide sequence ID" value="NZ_CP149792.1"/>
</dbReference>
<dbReference type="PANTHER" id="PTHR11712:SF336">
    <property type="entry name" value="3-OXOACYL-[ACYL-CARRIER-PROTEIN] SYNTHASE, MITOCHONDRIAL"/>
    <property type="match status" value="1"/>
</dbReference>
<evidence type="ECO:0000313" key="3">
    <source>
        <dbReference type="EMBL" id="WZN46245.1"/>
    </source>
</evidence>
<keyword evidence="1" id="KW-0808">Transferase</keyword>
<sequence>MTAFIQGTGCVSAQDGHVFPGEIRHYEGDRLPVADPDYKQWIDIKQIRRMGRAIKMGVAASHMSLEAAGIQSPDAIIMGTAYGCLADTGVFLQKLVSQHEDMLTPTAFIQSTHNTVAGQIALLLGCHAYNNTFVHTAFSLENALQDSLLMLAEDPSRKILAGATDEITEYSHTILRRFGLYKNTSTAALQRSGTPGTMAGEGAAFFVLASGKDDKSLAQLTAVDMLYRPASEQETADHLLDFLRRNGLAPKDISLVLSGRNGDDAGDRYYESIENRLFGSTPVAAFKHFCGEYPTASAFAVWMAAGCLHRGAVPQEAMVKGDAPAGPERILVWNHHQGTHHSFILLEKC</sequence>
<dbReference type="InterPro" id="IPR014030">
    <property type="entry name" value="Ketoacyl_synth_N"/>
</dbReference>
<accession>A0ABZ2Z1T6</accession>
<keyword evidence="4" id="KW-1185">Reference proteome</keyword>
<dbReference type="Proteomes" id="UP001449657">
    <property type="component" value="Chromosome"/>
</dbReference>
<dbReference type="Pfam" id="PF00109">
    <property type="entry name" value="ketoacyl-synt"/>
    <property type="match status" value="1"/>
</dbReference>
<dbReference type="InterPro" id="IPR016039">
    <property type="entry name" value="Thiolase-like"/>
</dbReference>
<dbReference type="PANTHER" id="PTHR11712">
    <property type="entry name" value="POLYKETIDE SYNTHASE-RELATED"/>
    <property type="match status" value="1"/>
</dbReference>
<evidence type="ECO:0000256" key="1">
    <source>
        <dbReference type="ARBA" id="ARBA00022679"/>
    </source>
</evidence>
<evidence type="ECO:0000313" key="4">
    <source>
        <dbReference type="Proteomes" id="UP001449657"/>
    </source>
</evidence>
<protein>
    <submittedName>
        <fullName evidence="3">Beta-ketoacyl synthase N-terminal-like domain-containing protein</fullName>
    </submittedName>
</protein>
<dbReference type="EMBL" id="CP150096">
    <property type="protein sequence ID" value="WZN46245.1"/>
    <property type="molecule type" value="Genomic_DNA"/>
</dbReference>
<gene>
    <name evidence="3" type="ORF">WJU22_25455</name>
</gene>
<dbReference type="Gene3D" id="3.40.47.10">
    <property type="match status" value="1"/>
</dbReference>
<feature type="domain" description="Beta-ketoacyl synthase-like N-terminal" evidence="2">
    <location>
        <begin position="41"/>
        <end position="212"/>
    </location>
</feature>
<reference evidence="3 4" key="1">
    <citation type="submission" date="2024-03" db="EMBL/GenBank/DDBJ databases">
        <title>Chitinophaga caseinilytica sp. nov., a casein hydrolysing bacterium isolated from forest soil.</title>
        <authorList>
            <person name="Lee D.S."/>
            <person name="Han D.M."/>
            <person name="Baek J.H."/>
            <person name="Choi D.G."/>
            <person name="Jeon J.H."/>
            <person name="Jeon C.O."/>
        </authorList>
    </citation>
    <scope>NUCLEOTIDE SEQUENCE [LARGE SCALE GENOMIC DNA]</scope>
    <source>
        <strain evidence="3 4">KACC 19118</strain>
    </source>
</reference>